<reference evidence="2" key="1">
    <citation type="submission" date="2020-08" db="EMBL/GenBank/DDBJ databases">
        <title>Spodoptera exigua strain:BAW_Kor-Di-RS1 Genome sequencing and assembly.</title>
        <authorList>
            <person name="Kim J."/>
            <person name="Nam H.Y."/>
            <person name="Kwon M."/>
            <person name="Choi J.H."/>
            <person name="Cho S.R."/>
            <person name="Kim G.-H."/>
        </authorList>
    </citation>
    <scope>NUCLEOTIDE SEQUENCE</scope>
    <source>
        <strain evidence="2">BAW_Kor-Di-RS1</strain>
        <tissue evidence="2">Whole-body</tissue>
    </source>
</reference>
<feature type="domain" description="PiggyBac transposable element-derived protein" evidence="1">
    <location>
        <begin position="5"/>
        <end position="132"/>
    </location>
</feature>
<name>A0A835G2M2_SPOEX</name>
<protein>
    <recommendedName>
        <fullName evidence="1">PiggyBac transposable element-derived protein domain-containing protein</fullName>
    </recommendedName>
</protein>
<proteinExistence type="predicted"/>
<evidence type="ECO:0000313" key="2">
    <source>
        <dbReference type="EMBL" id="KAF9406918.1"/>
    </source>
</evidence>
<dbReference type="EMBL" id="JACKWZ010000531">
    <property type="protein sequence ID" value="KAF9406918.1"/>
    <property type="molecule type" value="Genomic_DNA"/>
</dbReference>
<feature type="non-terminal residue" evidence="2">
    <location>
        <position position="207"/>
    </location>
</feature>
<evidence type="ECO:0000259" key="1">
    <source>
        <dbReference type="Pfam" id="PF13843"/>
    </source>
</evidence>
<accession>A0A835G2M2</accession>
<sequence>VRPILEKVRTNCLRLEEEGRYSIDEMMIKKLAKKGRGSSHQIVCNSNKIAIVKWFDNKVVTLASSFVDSHPMVKIKRWLKDTKTKTDVDWHYMGGVDLADMLIALYRSTFKTKRWYMAIFSQVIDISVNNAWLLYRRNLSPNQKQGMTLKKFRFQIIMKLLQKNRVQGCVQEKDIPLKKKITAPTVSRPTDAVIFDKIGHFPVFVQR</sequence>
<dbReference type="Proteomes" id="UP000648187">
    <property type="component" value="Unassembled WGS sequence"/>
</dbReference>
<gene>
    <name evidence="2" type="ORF">HW555_012896</name>
</gene>
<dbReference type="InterPro" id="IPR029526">
    <property type="entry name" value="PGBD"/>
</dbReference>
<dbReference type="PANTHER" id="PTHR47272">
    <property type="entry name" value="DDE_TNP_1_7 DOMAIN-CONTAINING PROTEIN"/>
    <property type="match status" value="1"/>
</dbReference>
<dbReference type="PANTHER" id="PTHR47272:SF1">
    <property type="entry name" value="PIGGYBAC TRANSPOSABLE ELEMENT-DERIVED PROTEIN 3-LIKE"/>
    <property type="match status" value="1"/>
</dbReference>
<evidence type="ECO:0000313" key="3">
    <source>
        <dbReference type="Proteomes" id="UP000648187"/>
    </source>
</evidence>
<keyword evidence="3" id="KW-1185">Reference proteome</keyword>
<dbReference type="AlphaFoldDB" id="A0A835G2M2"/>
<comment type="caution">
    <text evidence="2">The sequence shown here is derived from an EMBL/GenBank/DDBJ whole genome shotgun (WGS) entry which is preliminary data.</text>
</comment>
<organism evidence="2 3">
    <name type="scientific">Spodoptera exigua</name>
    <name type="common">Beet armyworm</name>
    <name type="synonym">Noctua fulgens</name>
    <dbReference type="NCBI Taxonomy" id="7107"/>
    <lineage>
        <taxon>Eukaryota</taxon>
        <taxon>Metazoa</taxon>
        <taxon>Ecdysozoa</taxon>
        <taxon>Arthropoda</taxon>
        <taxon>Hexapoda</taxon>
        <taxon>Insecta</taxon>
        <taxon>Pterygota</taxon>
        <taxon>Neoptera</taxon>
        <taxon>Endopterygota</taxon>
        <taxon>Lepidoptera</taxon>
        <taxon>Glossata</taxon>
        <taxon>Ditrysia</taxon>
        <taxon>Noctuoidea</taxon>
        <taxon>Noctuidae</taxon>
        <taxon>Amphipyrinae</taxon>
        <taxon>Spodoptera</taxon>
    </lineage>
</organism>
<dbReference type="Pfam" id="PF13843">
    <property type="entry name" value="DDE_Tnp_1_7"/>
    <property type="match status" value="1"/>
</dbReference>
<feature type="non-terminal residue" evidence="2">
    <location>
        <position position="1"/>
    </location>
</feature>